<dbReference type="Gene3D" id="3.40.50.300">
    <property type="entry name" value="P-loop containing nucleotide triphosphate hydrolases"/>
    <property type="match status" value="1"/>
</dbReference>
<dbReference type="GO" id="GO:0004798">
    <property type="term" value="F:dTMP kinase activity"/>
    <property type="evidence" value="ECO:0007669"/>
    <property type="project" value="UniProtKB-UniRule"/>
</dbReference>
<dbReference type="SUPFAM" id="SSF52540">
    <property type="entry name" value="P-loop containing nucleoside triphosphate hydrolases"/>
    <property type="match status" value="1"/>
</dbReference>
<dbReference type="EC" id="2.7.4.9" evidence="2 10"/>
<keyword evidence="7 10" id="KW-0418">Kinase</keyword>
<keyword evidence="8 10" id="KW-0067">ATP-binding</keyword>
<evidence type="ECO:0000256" key="3">
    <source>
        <dbReference type="ARBA" id="ARBA00017144"/>
    </source>
</evidence>
<dbReference type="GO" id="GO:0005829">
    <property type="term" value="C:cytosol"/>
    <property type="evidence" value="ECO:0007669"/>
    <property type="project" value="TreeGrafter"/>
</dbReference>
<dbReference type="InterPro" id="IPR018095">
    <property type="entry name" value="Thymidylate_kin_CS"/>
</dbReference>
<feature type="domain" description="Thymidylate kinase-like" evidence="11">
    <location>
        <begin position="5"/>
        <end position="196"/>
    </location>
</feature>
<sequence length="213" mass="25225">MFIVFEAIDGSGTSTQARLLYEYLFNQGYRVFLTEEPTSGPIGNLIRLALKGRFKMTGDKRLDDRQLAFLFAADRHDHLYNEVDGIMRKIEEGWIVICTRYILSSLVYNCNDEKELEFVRHLNSEFPLPDLTLFIDCPLEICLERLNKGRPVQDIYENYDKLKRVRESYDRLLSKYEAPLHYVNGKADKLKQHEEIRKIVEEMLQKYEIWCQN</sequence>
<dbReference type="PANTHER" id="PTHR10344:SF4">
    <property type="entry name" value="UMP-CMP KINASE 2, MITOCHONDRIAL"/>
    <property type="match status" value="1"/>
</dbReference>
<comment type="caution">
    <text evidence="10">Lacks conserved residue(s) required for the propagation of feature annotation.</text>
</comment>
<dbReference type="InterPro" id="IPR018094">
    <property type="entry name" value="Thymidylate_kinase"/>
</dbReference>
<comment type="catalytic activity">
    <reaction evidence="9 10">
        <text>dTMP + ATP = dTDP + ADP</text>
        <dbReference type="Rhea" id="RHEA:13517"/>
        <dbReference type="ChEBI" id="CHEBI:30616"/>
        <dbReference type="ChEBI" id="CHEBI:58369"/>
        <dbReference type="ChEBI" id="CHEBI:63528"/>
        <dbReference type="ChEBI" id="CHEBI:456216"/>
        <dbReference type="EC" id="2.7.4.9"/>
    </reaction>
</comment>
<dbReference type="InterPro" id="IPR039430">
    <property type="entry name" value="Thymidylate_kin-like_dom"/>
</dbReference>
<proteinExistence type="inferred from homology"/>
<evidence type="ECO:0000256" key="1">
    <source>
        <dbReference type="ARBA" id="ARBA00009776"/>
    </source>
</evidence>
<evidence type="ECO:0000256" key="8">
    <source>
        <dbReference type="ARBA" id="ARBA00022840"/>
    </source>
</evidence>
<accession>A0A3Q9HSZ4</accession>
<dbReference type="PANTHER" id="PTHR10344">
    <property type="entry name" value="THYMIDYLATE KINASE"/>
    <property type="match status" value="1"/>
</dbReference>
<evidence type="ECO:0000259" key="11">
    <source>
        <dbReference type="Pfam" id="PF02223"/>
    </source>
</evidence>
<keyword evidence="5 10" id="KW-0545">Nucleotide biosynthesis</keyword>
<dbReference type="NCBIfam" id="TIGR00041">
    <property type="entry name" value="DTMP_kinase"/>
    <property type="match status" value="1"/>
</dbReference>
<dbReference type="GO" id="GO:0005524">
    <property type="term" value="F:ATP binding"/>
    <property type="evidence" value="ECO:0007669"/>
    <property type="project" value="UniProtKB-UniRule"/>
</dbReference>
<dbReference type="EMBL" id="CP016379">
    <property type="protein sequence ID" value="AZR74882.1"/>
    <property type="molecule type" value="Genomic_DNA"/>
</dbReference>
<name>A0A3Q9HSZ4_9FIRM</name>
<dbReference type="KEGG" id="aft:BBF96_09355"/>
<dbReference type="InterPro" id="IPR027417">
    <property type="entry name" value="P-loop_NTPase"/>
</dbReference>
<evidence type="ECO:0000256" key="5">
    <source>
        <dbReference type="ARBA" id="ARBA00022727"/>
    </source>
</evidence>
<dbReference type="GO" id="GO:0006227">
    <property type="term" value="P:dUDP biosynthetic process"/>
    <property type="evidence" value="ECO:0007669"/>
    <property type="project" value="TreeGrafter"/>
</dbReference>
<evidence type="ECO:0000256" key="6">
    <source>
        <dbReference type="ARBA" id="ARBA00022741"/>
    </source>
</evidence>
<dbReference type="AlphaFoldDB" id="A0A3Q9HSZ4"/>
<evidence type="ECO:0000313" key="13">
    <source>
        <dbReference type="Proteomes" id="UP000267250"/>
    </source>
</evidence>
<dbReference type="CDD" id="cd01672">
    <property type="entry name" value="TMPK"/>
    <property type="match status" value="1"/>
</dbReference>
<dbReference type="HAMAP" id="MF_00165">
    <property type="entry name" value="Thymidylate_kinase"/>
    <property type="match status" value="1"/>
</dbReference>
<dbReference type="GO" id="GO:0006235">
    <property type="term" value="P:dTTP biosynthetic process"/>
    <property type="evidence" value="ECO:0007669"/>
    <property type="project" value="UniProtKB-UniRule"/>
</dbReference>
<protein>
    <recommendedName>
        <fullName evidence="3 10">Thymidylate kinase</fullName>
        <ecNumber evidence="2 10">2.7.4.9</ecNumber>
    </recommendedName>
    <alternativeName>
        <fullName evidence="10">dTMP kinase</fullName>
    </alternativeName>
</protein>
<comment type="similarity">
    <text evidence="1 10">Belongs to the thymidylate kinase family.</text>
</comment>
<reference evidence="12 13" key="1">
    <citation type="submission" date="2016-07" db="EMBL/GenBank/DDBJ databases">
        <title>Genome and transcriptome analysis of iron-reducing fermentative bacteria Anoxybacter fermentans.</title>
        <authorList>
            <person name="Zeng X."/>
            <person name="Shao Z."/>
        </authorList>
    </citation>
    <scope>NUCLEOTIDE SEQUENCE [LARGE SCALE GENOMIC DNA]</scope>
    <source>
        <strain evidence="12 13">DY22613</strain>
    </source>
</reference>
<evidence type="ECO:0000256" key="10">
    <source>
        <dbReference type="HAMAP-Rule" id="MF_00165"/>
    </source>
</evidence>
<evidence type="ECO:0000256" key="7">
    <source>
        <dbReference type="ARBA" id="ARBA00022777"/>
    </source>
</evidence>
<gene>
    <name evidence="10" type="primary">tmk</name>
    <name evidence="12" type="ORF">BBF96_09355</name>
</gene>
<keyword evidence="13" id="KW-1185">Reference proteome</keyword>
<evidence type="ECO:0000313" key="12">
    <source>
        <dbReference type="EMBL" id="AZR74882.1"/>
    </source>
</evidence>
<keyword evidence="4 10" id="KW-0808">Transferase</keyword>
<keyword evidence="6 10" id="KW-0547">Nucleotide-binding</keyword>
<dbReference type="GO" id="GO:0006233">
    <property type="term" value="P:dTDP biosynthetic process"/>
    <property type="evidence" value="ECO:0007669"/>
    <property type="project" value="InterPro"/>
</dbReference>
<organism evidence="12 13">
    <name type="scientific">Anoxybacter fermentans</name>
    <dbReference type="NCBI Taxonomy" id="1323375"/>
    <lineage>
        <taxon>Bacteria</taxon>
        <taxon>Bacillati</taxon>
        <taxon>Bacillota</taxon>
        <taxon>Clostridia</taxon>
        <taxon>Halanaerobiales</taxon>
        <taxon>Anoxybacter</taxon>
    </lineage>
</organism>
<dbReference type="Proteomes" id="UP000267250">
    <property type="component" value="Chromosome"/>
</dbReference>
<comment type="function">
    <text evidence="10">Phosphorylation of dTMP to form dTDP in both de novo and salvage pathways of dTTP synthesis.</text>
</comment>
<dbReference type="PROSITE" id="PS01331">
    <property type="entry name" value="THYMIDYLATE_KINASE"/>
    <property type="match status" value="1"/>
</dbReference>
<dbReference type="Pfam" id="PF02223">
    <property type="entry name" value="Thymidylate_kin"/>
    <property type="match status" value="1"/>
</dbReference>
<evidence type="ECO:0000256" key="4">
    <source>
        <dbReference type="ARBA" id="ARBA00022679"/>
    </source>
</evidence>
<evidence type="ECO:0000256" key="9">
    <source>
        <dbReference type="ARBA" id="ARBA00048743"/>
    </source>
</evidence>
<evidence type="ECO:0000256" key="2">
    <source>
        <dbReference type="ARBA" id="ARBA00012980"/>
    </source>
</evidence>